<feature type="domain" description="M23ase beta-sheet core" evidence="8">
    <location>
        <begin position="282"/>
        <end position="377"/>
    </location>
</feature>
<evidence type="ECO:0000256" key="7">
    <source>
        <dbReference type="SAM" id="Coils"/>
    </source>
</evidence>
<dbReference type="SUPFAM" id="SSF51261">
    <property type="entry name" value="Duplicated hybrid motif"/>
    <property type="match status" value="1"/>
</dbReference>
<dbReference type="GO" id="GO:0004222">
    <property type="term" value="F:metalloendopeptidase activity"/>
    <property type="evidence" value="ECO:0007669"/>
    <property type="project" value="TreeGrafter"/>
</dbReference>
<dbReference type="InterPro" id="IPR016047">
    <property type="entry name" value="M23ase_b-sheet_dom"/>
</dbReference>
<dbReference type="Pfam" id="PF01551">
    <property type="entry name" value="Peptidase_M23"/>
    <property type="match status" value="1"/>
</dbReference>
<protein>
    <submittedName>
        <fullName evidence="9">Peptidase M23</fullName>
    </submittedName>
</protein>
<dbReference type="GO" id="GO:0046872">
    <property type="term" value="F:metal ion binding"/>
    <property type="evidence" value="ECO:0007669"/>
    <property type="project" value="UniProtKB-KW"/>
</dbReference>
<feature type="coiled-coil region" evidence="7">
    <location>
        <begin position="4"/>
        <end position="80"/>
    </location>
</feature>
<keyword evidence="2" id="KW-0645">Protease</keyword>
<keyword evidence="6" id="KW-0482">Metalloprotease</keyword>
<comment type="caution">
    <text evidence="9">The sequence shown here is derived from an EMBL/GenBank/DDBJ whole genome shotgun (WGS) entry which is preliminary data.</text>
</comment>
<gene>
    <name evidence="9" type="ORF">DK869_02305</name>
</gene>
<organism evidence="9 10">
    <name type="scientific">Commensalibacter melissae</name>
    <dbReference type="NCBI Taxonomy" id="2070537"/>
    <lineage>
        <taxon>Bacteria</taxon>
        <taxon>Pseudomonadati</taxon>
        <taxon>Pseudomonadota</taxon>
        <taxon>Alphaproteobacteria</taxon>
        <taxon>Acetobacterales</taxon>
        <taxon>Acetobacteraceae</taxon>
    </lineage>
</organism>
<evidence type="ECO:0000256" key="6">
    <source>
        <dbReference type="ARBA" id="ARBA00023049"/>
    </source>
</evidence>
<dbReference type="InterPro" id="IPR011055">
    <property type="entry name" value="Dup_hybrid_motif"/>
</dbReference>
<keyword evidence="10" id="KW-1185">Reference proteome</keyword>
<keyword evidence="5" id="KW-0862">Zinc</keyword>
<feature type="coiled-coil region" evidence="7">
    <location>
        <begin position="113"/>
        <end position="178"/>
    </location>
</feature>
<dbReference type="PANTHER" id="PTHR21666">
    <property type="entry name" value="PEPTIDASE-RELATED"/>
    <property type="match status" value="1"/>
</dbReference>
<evidence type="ECO:0000256" key="1">
    <source>
        <dbReference type="ARBA" id="ARBA00001947"/>
    </source>
</evidence>
<dbReference type="Proteomes" id="UP000247565">
    <property type="component" value="Unassembled WGS sequence"/>
</dbReference>
<sequence>MKEKEKINSNLETIQKEKQRAILKARQDKKRTHQINNNMVQATEKLQTTETRIQEINKEITNLKSKIVTLNIQLQNESKNFSKFLPLIERLSLYPSDTLLAAPSPSSHTTIGLSIIQNLSKQLENQAKVLKQHKEEINQLQNQFTIQITNLAQLHKKQENEQNQLTKALKQARITQQESAKTVFEISQNAANAAQKAQSLNDAIRQINLTKIRAQRALKAEIIRAQRAHNMARLQKARKESAMISSANNGPGLNSRTTSKANAPVIGPIVSLWGSKTETGPAQGITYAPQSQATVRSPCSGLIEFAGPFRGYGHMIILNCGKGYRFVLAGMDSLSVAIGQSIQKGIMIGQMPAWSGGKTGRPTLFVQLRRGERAINPSPFL</sequence>
<dbReference type="Gene3D" id="2.70.70.10">
    <property type="entry name" value="Glucose Permease (Domain IIA)"/>
    <property type="match status" value="1"/>
</dbReference>
<keyword evidence="4" id="KW-0378">Hydrolase</keyword>
<keyword evidence="7" id="KW-0175">Coiled coil</keyword>
<reference evidence="9 10" key="1">
    <citation type="submission" date="2018-05" db="EMBL/GenBank/DDBJ databases">
        <title>Reference genomes for bee gut microbiota database.</title>
        <authorList>
            <person name="Ellegaard K.M."/>
        </authorList>
    </citation>
    <scope>NUCLEOTIDE SEQUENCE [LARGE SCALE GENOMIC DNA]</scope>
    <source>
        <strain evidence="9 10">ESL0284</strain>
    </source>
</reference>
<dbReference type="GO" id="GO:0006508">
    <property type="term" value="P:proteolysis"/>
    <property type="evidence" value="ECO:0007669"/>
    <property type="project" value="UniProtKB-KW"/>
</dbReference>
<dbReference type="OrthoDB" id="9809144at2"/>
<comment type="cofactor">
    <cofactor evidence="1">
        <name>Zn(2+)</name>
        <dbReference type="ChEBI" id="CHEBI:29105"/>
    </cofactor>
</comment>
<dbReference type="PANTHER" id="PTHR21666:SF288">
    <property type="entry name" value="CELL DIVISION PROTEIN YTFB"/>
    <property type="match status" value="1"/>
</dbReference>
<evidence type="ECO:0000313" key="9">
    <source>
        <dbReference type="EMBL" id="PXZ01848.1"/>
    </source>
</evidence>
<evidence type="ECO:0000256" key="2">
    <source>
        <dbReference type="ARBA" id="ARBA00022670"/>
    </source>
</evidence>
<dbReference type="RefSeq" id="WP_110438367.1">
    <property type="nucleotide sequence ID" value="NZ_CP046393.1"/>
</dbReference>
<evidence type="ECO:0000259" key="8">
    <source>
        <dbReference type="Pfam" id="PF01551"/>
    </source>
</evidence>
<name>A0A318NE55_9PROT</name>
<accession>A0A318NE55</accession>
<dbReference type="AlphaFoldDB" id="A0A318NE55"/>
<dbReference type="CDD" id="cd12797">
    <property type="entry name" value="M23_peptidase"/>
    <property type="match status" value="1"/>
</dbReference>
<evidence type="ECO:0000256" key="5">
    <source>
        <dbReference type="ARBA" id="ARBA00022833"/>
    </source>
</evidence>
<evidence type="ECO:0000256" key="3">
    <source>
        <dbReference type="ARBA" id="ARBA00022723"/>
    </source>
</evidence>
<proteinExistence type="predicted"/>
<keyword evidence="3" id="KW-0479">Metal-binding</keyword>
<evidence type="ECO:0000256" key="4">
    <source>
        <dbReference type="ARBA" id="ARBA00022801"/>
    </source>
</evidence>
<dbReference type="InterPro" id="IPR050570">
    <property type="entry name" value="Cell_wall_metabolism_enzyme"/>
</dbReference>
<evidence type="ECO:0000313" key="10">
    <source>
        <dbReference type="Proteomes" id="UP000247565"/>
    </source>
</evidence>
<dbReference type="EMBL" id="QGLT01000001">
    <property type="protein sequence ID" value="PXZ01848.1"/>
    <property type="molecule type" value="Genomic_DNA"/>
</dbReference>